<dbReference type="AlphaFoldDB" id="A0A844B4D9"/>
<protein>
    <submittedName>
        <fullName evidence="3">Uncharacterized protein</fullName>
    </submittedName>
</protein>
<evidence type="ECO:0000313" key="4">
    <source>
        <dbReference type="Proteomes" id="UP000466730"/>
    </source>
</evidence>
<evidence type="ECO:0000313" key="3">
    <source>
        <dbReference type="EMBL" id="MRH21236.1"/>
    </source>
</evidence>
<keyword evidence="2" id="KW-1133">Transmembrane helix</keyword>
<reference evidence="3 4" key="1">
    <citation type="submission" date="2019-11" db="EMBL/GenBank/DDBJ databases">
        <title>Draft Whole-Genome sequence of the marine photosynthetic bacterium Rhodovulum strictum DSM 11289.</title>
        <authorList>
            <person name="Kyndt J.A."/>
            <person name="Meyer T.E."/>
        </authorList>
    </citation>
    <scope>NUCLEOTIDE SEQUENCE [LARGE SCALE GENOMIC DNA]</scope>
    <source>
        <strain evidence="3 4">DSM 11289</strain>
    </source>
</reference>
<dbReference type="EMBL" id="WJPO01000012">
    <property type="protein sequence ID" value="MRH21236.1"/>
    <property type="molecule type" value="Genomic_DNA"/>
</dbReference>
<dbReference type="RefSeq" id="WP_153748541.1">
    <property type="nucleotide sequence ID" value="NZ_BAAADI010000027.1"/>
</dbReference>
<feature type="transmembrane region" description="Helical" evidence="2">
    <location>
        <begin position="22"/>
        <end position="55"/>
    </location>
</feature>
<proteinExistence type="predicted"/>
<gene>
    <name evidence="3" type="ORF">GH815_09540</name>
</gene>
<feature type="region of interest" description="Disordered" evidence="1">
    <location>
        <begin position="80"/>
        <end position="111"/>
    </location>
</feature>
<name>A0A844B4D9_9RHOB</name>
<keyword evidence="2" id="KW-0812">Transmembrane</keyword>
<evidence type="ECO:0000256" key="2">
    <source>
        <dbReference type="SAM" id="Phobius"/>
    </source>
</evidence>
<feature type="compositionally biased region" description="Basic and acidic residues" evidence="1">
    <location>
        <begin position="88"/>
        <end position="111"/>
    </location>
</feature>
<organism evidence="3 4">
    <name type="scientific">Rhodovulum strictum</name>
    <dbReference type="NCBI Taxonomy" id="58314"/>
    <lineage>
        <taxon>Bacteria</taxon>
        <taxon>Pseudomonadati</taxon>
        <taxon>Pseudomonadota</taxon>
        <taxon>Alphaproteobacteria</taxon>
        <taxon>Rhodobacterales</taxon>
        <taxon>Paracoccaceae</taxon>
        <taxon>Rhodovulum</taxon>
    </lineage>
</organism>
<sequence>MLMKLLKSVRPEDWPAVILRGAALVLIVTHLIAFFFIYSHVLFILTALVMGLLLAREMYEDLAQRFFRLKAQAYEKDLMEMQDQTPPPERDSLLIEGRVSMKDITERTNRD</sequence>
<comment type="caution">
    <text evidence="3">The sequence shown here is derived from an EMBL/GenBank/DDBJ whole genome shotgun (WGS) entry which is preliminary data.</text>
</comment>
<dbReference type="OrthoDB" id="7871562at2"/>
<dbReference type="Proteomes" id="UP000466730">
    <property type="component" value="Unassembled WGS sequence"/>
</dbReference>
<evidence type="ECO:0000256" key="1">
    <source>
        <dbReference type="SAM" id="MobiDB-lite"/>
    </source>
</evidence>
<accession>A0A844B4D9</accession>
<keyword evidence="2" id="KW-0472">Membrane</keyword>
<keyword evidence="4" id="KW-1185">Reference proteome</keyword>